<keyword evidence="1" id="KW-1133">Transmembrane helix</keyword>
<comment type="caution">
    <text evidence="2">The sequence shown here is derived from an EMBL/GenBank/DDBJ whole genome shotgun (WGS) entry which is preliminary data.</text>
</comment>
<sequence>MNWIEIVSLLASFASIAAFMVFLYFSLGLWLKKRELSKRIISLKGSEVGLSKQPLAMVIGAGKDMIATVEVFLNEMGWRDVPVIAWKSGSKWLEPKDYREAMVNINELKDQAMKAGATEILLFYGGPIDLAIYVGARLQNWVPVRIFQLQGKEGEHLYRCTITLEKDAAGMEKIAEQLVEKL</sequence>
<dbReference type="EMBL" id="LNQE01001372">
    <property type="protein sequence ID" value="KUG18613.1"/>
    <property type="molecule type" value="Genomic_DNA"/>
</dbReference>
<name>A0A0W8FCN4_9ZZZZ</name>
<reference evidence="2" key="1">
    <citation type="journal article" date="2015" name="Proc. Natl. Acad. Sci. U.S.A.">
        <title>Networks of energetic and metabolic interactions define dynamics in microbial communities.</title>
        <authorList>
            <person name="Embree M."/>
            <person name="Liu J.K."/>
            <person name="Al-Bassam M.M."/>
            <person name="Zengler K."/>
        </authorList>
    </citation>
    <scope>NUCLEOTIDE SEQUENCE</scope>
</reference>
<keyword evidence="1" id="KW-0472">Membrane</keyword>
<protein>
    <submittedName>
        <fullName evidence="2">Uncharacterized protein</fullName>
    </submittedName>
</protein>
<accession>A0A0W8FCN4</accession>
<proteinExistence type="predicted"/>
<organism evidence="2">
    <name type="scientific">hydrocarbon metagenome</name>
    <dbReference type="NCBI Taxonomy" id="938273"/>
    <lineage>
        <taxon>unclassified sequences</taxon>
        <taxon>metagenomes</taxon>
        <taxon>ecological metagenomes</taxon>
    </lineage>
</organism>
<evidence type="ECO:0000313" key="2">
    <source>
        <dbReference type="EMBL" id="KUG18613.1"/>
    </source>
</evidence>
<keyword evidence="1" id="KW-0812">Transmembrane</keyword>
<feature type="transmembrane region" description="Helical" evidence="1">
    <location>
        <begin position="6"/>
        <end position="31"/>
    </location>
</feature>
<dbReference type="AlphaFoldDB" id="A0A0W8FCN4"/>
<gene>
    <name evidence="2" type="ORF">ASZ90_011685</name>
</gene>
<evidence type="ECO:0000256" key="1">
    <source>
        <dbReference type="SAM" id="Phobius"/>
    </source>
</evidence>